<dbReference type="EMBL" id="CP061336">
    <property type="protein sequence ID" value="QNU67556.1"/>
    <property type="molecule type" value="Genomic_DNA"/>
</dbReference>
<dbReference type="Proteomes" id="UP000306409">
    <property type="component" value="Chromosome"/>
</dbReference>
<evidence type="ECO:0000313" key="1">
    <source>
        <dbReference type="EMBL" id="QNU67556.1"/>
    </source>
</evidence>
<gene>
    <name evidence="1" type="ORF">EHE19_003295</name>
</gene>
<reference evidence="1 2" key="1">
    <citation type="submission" date="2020-09" db="EMBL/GenBank/DDBJ databases">
        <title>Characterization and genome sequencing of Ruminiclostridium sp. nov. MA18.</title>
        <authorList>
            <person name="Rettenmaier R."/>
            <person name="Kowollik M.-L."/>
            <person name="Liebl W."/>
            <person name="Zverlov V."/>
        </authorList>
    </citation>
    <scope>NUCLEOTIDE SEQUENCE [LARGE SCALE GENOMIC DNA]</scope>
    <source>
        <strain evidence="1 2">MA18</strain>
    </source>
</reference>
<dbReference type="RefSeq" id="WP_137697598.1">
    <property type="nucleotide sequence ID" value="NZ_CP061336.1"/>
</dbReference>
<proteinExistence type="predicted"/>
<organism evidence="1 2">
    <name type="scientific">Ruminiclostridium herbifermentans</name>
    <dbReference type="NCBI Taxonomy" id="2488810"/>
    <lineage>
        <taxon>Bacteria</taxon>
        <taxon>Bacillati</taxon>
        <taxon>Bacillota</taxon>
        <taxon>Clostridia</taxon>
        <taxon>Eubacteriales</taxon>
        <taxon>Oscillospiraceae</taxon>
        <taxon>Ruminiclostridium</taxon>
    </lineage>
</organism>
<accession>A0A4U7JFL1</accession>
<sequence length="64" mass="7156">MLKWEYKVIEAECKGLLGGQIDIQNFSDDLNILGKDGWEVASSFTLNIGQGTTRKVITILKRPC</sequence>
<dbReference type="KEGG" id="rher:EHE19_003295"/>
<dbReference type="InterPro" id="IPR025234">
    <property type="entry name" value="YjzH-like"/>
</dbReference>
<name>A0A4U7JFL1_9FIRM</name>
<keyword evidence="2" id="KW-1185">Reference proteome</keyword>
<dbReference type="AlphaFoldDB" id="A0A4U7JFL1"/>
<protein>
    <submittedName>
        <fullName evidence="1">DUF4177 domain-containing protein</fullName>
    </submittedName>
</protein>
<dbReference type="OrthoDB" id="5432776at2"/>
<evidence type="ECO:0000313" key="2">
    <source>
        <dbReference type="Proteomes" id="UP000306409"/>
    </source>
</evidence>
<dbReference type="Pfam" id="PF13783">
    <property type="entry name" value="DUF4177"/>
    <property type="match status" value="1"/>
</dbReference>